<accession>A0A844FS13</accession>
<comment type="caution">
    <text evidence="1">The sequence shown here is derived from an EMBL/GenBank/DDBJ whole genome shotgun (WGS) entry which is preliminary data.</text>
</comment>
<evidence type="ECO:0000313" key="2">
    <source>
        <dbReference type="Proteomes" id="UP000442619"/>
    </source>
</evidence>
<sequence length="398" mass="44577">MISPNELTITNTENELIELTEDLLRDAKASIHNNKTLSVPIAELSTLGAGISSLIPAFNTVTQTTSIATDGLYRVANSAAGDILKQAKDGTYWGAMKTATGRSKMAKFAEVGPLNATTQTVAAFNPGTMLMAAALYSIEKNLDEIKKTQKKIMSFLEIENESQIEADLESLMSIVSNYKYNWDNKLSIASSHKLVIDIKNRARKNMNAYQKKVTDSLSSKQYVVAQGKINAFLSELEKKFKYYRLSLYIFSLASLIEIMLSENYREDYICRIKKEVKTMSDTYRMQFTKASLYLEKMANIGIETNIVKGIGTAGNTLGKFIGNIPLIKEGPVDEFLQDKGSHLQKNAMKIEQKAIRSFATLGNPETSVFEDRMDDMIQIFNHTSQICFNQEKIYLMTD</sequence>
<reference evidence="1 2" key="1">
    <citation type="submission" date="2019-08" db="EMBL/GenBank/DDBJ databases">
        <title>In-depth cultivation of the pig gut microbiome towards novel bacterial diversity and tailored functional studies.</title>
        <authorList>
            <person name="Wylensek D."/>
            <person name="Hitch T.C.A."/>
            <person name="Clavel T."/>
        </authorList>
    </citation>
    <scope>NUCLEOTIDE SEQUENCE [LARGE SCALE GENOMIC DNA]</scope>
    <source>
        <strain evidence="1 2">CA-Schmier-601-WT-3</strain>
    </source>
</reference>
<gene>
    <name evidence="1" type="ORF">FYJ79_03800</name>
</gene>
<evidence type="ECO:0000313" key="1">
    <source>
        <dbReference type="EMBL" id="MST88707.1"/>
    </source>
</evidence>
<organism evidence="1 2">
    <name type="scientific">Sharpea porci</name>
    <dbReference type="NCBI Taxonomy" id="2652286"/>
    <lineage>
        <taxon>Bacteria</taxon>
        <taxon>Bacillati</taxon>
        <taxon>Bacillota</taxon>
        <taxon>Erysipelotrichia</taxon>
        <taxon>Erysipelotrichales</taxon>
        <taxon>Coprobacillaceae</taxon>
        <taxon>Sharpea</taxon>
    </lineage>
</organism>
<dbReference type="AlphaFoldDB" id="A0A844FS13"/>
<keyword evidence="2" id="KW-1185">Reference proteome</keyword>
<dbReference type="EMBL" id="VUNM01000005">
    <property type="protein sequence ID" value="MST88707.1"/>
    <property type="molecule type" value="Genomic_DNA"/>
</dbReference>
<name>A0A844FS13_9FIRM</name>
<protein>
    <submittedName>
        <fullName evidence="1">Uncharacterized protein</fullName>
    </submittedName>
</protein>
<dbReference type="Proteomes" id="UP000442619">
    <property type="component" value="Unassembled WGS sequence"/>
</dbReference>
<proteinExistence type="predicted"/>